<proteinExistence type="predicted"/>
<keyword evidence="1" id="KW-0443">Lipid metabolism</keyword>
<organism evidence="3 4">
    <name type="scientific">Shewanella algidipiscicola</name>
    <dbReference type="NCBI Taxonomy" id="614070"/>
    <lineage>
        <taxon>Bacteria</taxon>
        <taxon>Pseudomonadati</taxon>
        <taxon>Pseudomonadota</taxon>
        <taxon>Gammaproteobacteria</taxon>
        <taxon>Alteromonadales</taxon>
        <taxon>Shewanellaceae</taxon>
        <taxon>Shewanella</taxon>
    </lineage>
</organism>
<name>A0ABQ4PEX3_9GAMM</name>
<dbReference type="InterPro" id="IPR016035">
    <property type="entry name" value="Acyl_Trfase/lysoPLipase"/>
</dbReference>
<dbReference type="Pfam" id="PF01734">
    <property type="entry name" value="Patatin"/>
    <property type="match status" value="1"/>
</dbReference>
<evidence type="ECO:0000256" key="1">
    <source>
        <dbReference type="ARBA" id="ARBA00023098"/>
    </source>
</evidence>
<evidence type="ECO:0000313" key="3">
    <source>
        <dbReference type="EMBL" id="GIU45984.1"/>
    </source>
</evidence>
<comment type="caution">
    <text evidence="3">The sequence shown here is derived from an EMBL/GenBank/DDBJ whole genome shotgun (WGS) entry which is preliminary data.</text>
</comment>
<gene>
    <name evidence="3" type="ORF">TUM4630_15390</name>
</gene>
<reference evidence="3 4" key="1">
    <citation type="submission" date="2021-05" db="EMBL/GenBank/DDBJ databases">
        <title>Molecular characterization for Shewanella algae harboring chromosomal blaOXA-55-like strains isolated from clinical and environment sample.</title>
        <authorList>
            <person name="Ohama Y."/>
            <person name="Aoki K."/>
            <person name="Harada S."/>
            <person name="Moriya K."/>
            <person name="Ishii Y."/>
            <person name="Tateda K."/>
        </authorList>
    </citation>
    <scope>NUCLEOTIDE SEQUENCE [LARGE SCALE GENOMIC DNA]</scope>
    <source>
        <strain evidence="3 4">LMG 23746</strain>
    </source>
</reference>
<dbReference type="InterPro" id="IPR002641">
    <property type="entry name" value="PNPLA_dom"/>
</dbReference>
<protein>
    <recommendedName>
        <fullName evidence="2">PNPLA domain-containing protein</fullName>
    </recommendedName>
</protein>
<evidence type="ECO:0000313" key="4">
    <source>
        <dbReference type="Proteomes" id="UP000761574"/>
    </source>
</evidence>
<accession>A0ABQ4PEX3</accession>
<evidence type="ECO:0000259" key="2">
    <source>
        <dbReference type="Pfam" id="PF01734"/>
    </source>
</evidence>
<dbReference type="Proteomes" id="UP000761574">
    <property type="component" value="Unassembled WGS sequence"/>
</dbReference>
<keyword evidence="4" id="KW-1185">Reference proteome</keyword>
<sequence>MAFKKENNVSQLRFLAGSSAYRTIAEHGLDPALFTRVLAASGGPKWIGIAGLDKTLFTQFFKARQTPLYTLGASSGAWRLACLAQHDPLAAYARLEQHYIEQRYDVKPTPVEVSRQIQTIIKAILGDNAGQDIVDNPMIKSHFIACKARHLNRLPSRLALGTGLATTALTNLLSRKSLGLHFQRMVFGNAAAKSPFLHLTDLPTKHLALTATNLAQVLLATGSIPLVLAPVTHIAGAPQGHYYDGGITDYHFDLAIEDSEGLTLYPHFYSQILPGWFDKSLPWRRARQNYHNALILVPSEAYIRQLPYGKLPDRNDFNRLSSNERIRYWQQVLAASDVLADDFNKVLKSGDIMRFIEPF</sequence>
<dbReference type="SUPFAM" id="SSF52151">
    <property type="entry name" value="FabD/lysophospholipase-like"/>
    <property type="match status" value="1"/>
</dbReference>
<dbReference type="EMBL" id="BPFB01000014">
    <property type="protein sequence ID" value="GIU45984.1"/>
    <property type="molecule type" value="Genomic_DNA"/>
</dbReference>
<feature type="domain" description="PNPLA" evidence="2">
    <location>
        <begin position="65"/>
        <end position="249"/>
    </location>
</feature>